<evidence type="ECO:0000313" key="2">
    <source>
        <dbReference type="EMBL" id="WCT78706.1"/>
    </source>
</evidence>
<evidence type="ECO:0000256" key="1">
    <source>
        <dbReference type="SAM" id="Phobius"/>
    </source>
</evidence>
<name>A0ABY7TZI3_9SPHN</name>
<gene>
    <name evidence="2" type="ORF">PQ457_07005</name>
</gene>
<accession>A0ABY7TZI3</accession>
<dbReference type="EMBL" id="CP117417">
    <property type="protein sequence ID" value="WCT78706.1"/>
    <property type="molecule type" value="Genomic_DNA"/>
</dbReference>
<reference evidence="2 3" key="1">
    <citation type="submission" date="2023-02" db="EMBL/GenBank/DDBJ databases">
        <title>Genome sequence of Novosphingobium humi KACC 19094.</title>
        <authorList>
            <person name="Kim S."/>
            <person name="Heo J."/>
            <person name="Kwon S.-W."/>
        </authorList>
    </citation>
    <scope>NUCLEOTIDE SEQUENCE [LARGE SCALE GENOMIC DNA]</scope>
    <source>
        <strain evidence="2 3">KACC 19094</strain>
    </source>
</reference>
<dbReference type="RefSeq" id="WP_273619016.1">
    <property type="nucleotide sequence ID" value="NZ_CP103868.1"/>
</dbReference>
<proteinExistence type="predicted"/>
<keyword evidence="1" id="KW-0812">Transmembrane</keyword>
<organism evidence="2 3">
    <name type="scientific">Novosphingobium humi</name>
    <dbReference type="NCBI Taxonomy" id="2282397"/>
    <lineage>
        <taxon>Bacteria</taxon>
        <taxon>Pseudomonadati</taxon>
        <taxon>Pseudomonadota</taxon>
        <taxon>Alphaproteobacteria</taxon>
        <taxon>Sphingomonadales</taxon>
        <taxon>Sphingomonadaceae</taxon>
        <taxon>Novosphingobium</taxon>
    </lineage>
</organism>
<keyword evidence="1" id="KW-0472">Membrane</keyword>
<keyword evidence="3" id="KW-1185">Reference proteome</keyword>
<keyword evidence="1" id="KW-1133">Transmembrane helix</keyword>
<evidence type="ECO:0000313" key="3">
    <source>
        <dbReference type="Proteomes" id="UP001218231"/>
    </source>
</evidence>
<feature type="transmembrane region" description="Helical" evidence="1">
    <location>
        <begin position="7"/>
        <end position="26"/>
    </location>
</feature>
<protein>
    <submittedName>
        <fullName evidence="2">Uncharacterized protein</fullName>
    </submittedName>
</protein>
<dbReference type="Proteomes" id="UP001218231">
    <property type="component" value="Chromosome"/>
</dbReference>
<sequence>MENVLKQVFYWMPFFFGIGFIAPLIAQTMNVWHWQAPFGLSNIAFGLIIGGVWGLQTVIRGRWV</sequence>
<feature type="transmembrane region" description="Helical" evidence="1">
    <location>
        <begin position="38"/>
        <end position="59"/>
    </location>
</feature>